<evidence type="ECO:0000313" key="11">
    <source>
        <dbReference type="Proteomes" id="UP001161247"/>
    </source>
</evidence>
<comment type="pathway">
    <text evidence="2">Protein modification; protein glycosylation.</text>
</comment>
<dbReference type="EMBL" id="OX459118">
    <property type="protein sequence ID" value="CAI9088956.1"/>
    <property type="molecule type" value="Genomic_DNA"/>
</dbReference>
<keyword evidence="5" id="KW-0812">Transmembrane</keyword>
<evidence type="ECO:0000256" key="7">
    <source>
        <dbReference type="ARBA" id="ARBA00022989"/>
    </source>
</evidence>
<feature type="domain" description="Glycosyltransferase subfamily 4-like N-terminal" evidence="9">
    <location>
        <begin position="93"/>
        <end position="252"/>
    </location>
</feature>
<reference evidence="10" key="1">
    <citation type="submission" date="2023-03" db="EMBL/GenBank/DDBJ databases">
        <authorList>
            <person name="Julca I."/>
        </authorList>
    </citation>
    <scope>NUCLEOTIDE SEQUENCE</scope>
</reference>
<dbReference type="SUPFAM" id="SSF53756">
    <property type="entry name" value="UDP-Glycosyltransferase/glycogen phosphorylase"/>
    <property type="match status" value="2"/>
</dbReference>
<dbReference type="AlphaFoldDB" id="A0AAV1C0S8"/>
<organism evidence="10 11">
    <name type="scientific">Oldenlandia corymbosa var. corymbosa</name>
    <dbReference type="NCBI Taxonomy" id="529605"/>
    <lineage>
        <taxon>Eukaryota</taxon>
        <taxon>Viridiplantae</taxon>
        <taxon>Streptophyta</taxon>
        <taxon>Embryophyta</taxon>
        <taxon>Tracheophyta</taxon>
        <taxon>Spermatophyta</taxon>
        <taxon>Magnoliopsida</taxon>
        <taxon>eudicotyledons</taxon>
        <taxon>Gunneridae</taxon>
        <taxon>Pentapetalae</taxon>
        <taxon>asterids</taxon>
        <taxon>lamiids</taxon>
        <taxon>Gentianales</taxon>
        <taxon>Rubiaceae</taxon>
        <taxon>Rubioideae</taxon>
        <taxon>Spermacoceae</taxon>
        <taxon>Hedyotis-Oldenlandia complex</taxon>
        <taxon>Oldenlandia</taxon>
    </lineage>
</organism>
<evidence type="ECO:0000256" key="6">
    <source>
        <dbReference type="ARBA" id="ARBA00022824"/>
    </source>
</evidence>
<keyword evidence="4" id="KW-0808">Transferase</keyword>
<dbReference type="InterPro" id="IPR028098">
    <property type="entry name" value="Glyco_trans_4-like_N"/>
</dbReference>
<dbReference type="GO" id="GO:0005789">
    <property type="term" value="C:endoplasmic reticulum membrane"/>
    <property type="evidence" value="ECO:0007669"/>
    <property type="project" value="UniProtKB-SubCell"/>
</dbReference>
<dbReference type="Pfam" id="PF13579">
    <property type="entry name" value="Glyco_trans_4_4"/>
    <property type="match status" value="1"/>
</dbReference>
<accession>A0AAV1C0S8</accession>
<dbReference type="CDD" id="cd03816">
    <property type="entry name" value="GT33_ALG1-like"/>
    <property type="match status" value="1"/>
</dbReference>
<keyword evidence="3" id="KW-0328">Glycosyltransferase</keyword>
<proteinExistence type="predicted"/>
<evidence type="ECO:0000256" key="8">
    <source>
        <dbReference type="ARBA" id="ARBA00023136"/>
    </source>
</evidence>
<evidence type="ECO:0000256" key="2">
    <source>
        <dbReference type="ARBA" id="ARBA00004922"/>
    </source>
</evidence>
<keyword evidence="8" id="KW-0472">Membrane</keyword>
<evidence type="ECO:0000313" key="10">
    <source>
        <dbReference type="EMBL" id="CAI9088956.1"/>
    </source>
</evidence>
<comment type="subcellular location">
    <subcellularLocation>
        <location evidence="1">Endoplasmic reticulum membrane</location>
        <topology evidence="1">Single-pass membrane protein</topology>
    </subcellularLocation>
</comment>
<sequence length="540" mass="61065">MNENVFHNSEVAKSTNTAGFTIRITTELDSLNLLDSPITFTGHHLRTIRHRSSSAYHPLFRMKIGRRGRAAVVVLGDIGRSPRMQYHALSLARQAGLEVDIVAYGGSDPHSALLQHKSIHLHRMTQWPSIPQNFPKLFRPLMLVFKALVQTCMLLWYLCYRIPAPDVFLVQNPPSVPTLVAVRWASWLRHSAFVIDWHNFGYTLLALSLGRTSIFVTIYRWIEKHYGRMANGSLCVTKAMQHELEQNWGIKATVLYDQSPEFFRPASLQEKHELFCRIADKLNQPYDLKDCISYGSGEKDPSSTLFTTKVSEDVTMKQNRPAVIISSTSWTPDEDFSILLEAALMYDRRVAGLHNENDSIEEEILWNEICNGKQFLYPRLLFIITGKGPEREKYEQKIRKLKLKRVAFRTMWLSAEDYPLLLGSADLGVCLHTSSSGLDLPMKVVDMFGCGLPVCAVSYSCIQELVEVDKTGLLFSSSSELADQLMMLFKGFPDECDALSSLRKGVLAKASSTKWATGWEENAKPLLSEIVLSSFESGLM</sequence>
<evidence type="ECO:0000256" key="4">
    <source>
        <dbReference type="ARBA" id="ARBA00022679"/>
    </source>
</evidence>
<dbReference type="FunFam" id="3.40.50.2000:FF:000083">
    <property type="entry name" value="UDP-glycosyltransferase TURAN isoform X1"/>
    <property type="match status" value="1"/>
</dbReference>
<dbReference type="PANTHER" id="PTHR13036:SF0">
    <property type="entry name" value="CHITOBIOSYLDIPHOSPHODOLICHOL BETA-MANNOSYLTRANSFERASE"/>
    <property type="match status" value="1"/>
</dbReference>
<dbReference type="GO" id="GO:0000030">
    <property type="term" value="F:mannosyltransferase activity"/>
    <property type="evidence" value="ECO:0007669"/>
    <property type="project" value="InterPro"/>
</dbReference>
<evidence type="ECO:0000256" key="5">
    <source>
        <dbReference type="ARBA" id="ARBA00022692"/>
    </source>
</evidence>
<evidence type="ECO:0000256" key="3">
    <source>
        <dbReference type="ARBA" id="ARBA00022676"/>
    </source>
</evidence>
<dbReference type="Gene3D" id="3.40.50.2000">
    <property type="entry name" value="Glycogen Phosphorylase B"/>
    <property type="match status" value="2"/>
</dbReference>
<protein>
    <submittedName>
        <fullName evidence="10">OLC1v1023426C1</fullName>
    </submittedName>
</protein>
<dbReference type="PANTHER" id="PTHR13036">
    <property type="entry name" value="BETA1,4 MANNOSYLTRANSFERASE"/>
    <property type="match status" value="1"/>
</dbReference>
<dbReference type="InterPro" id="IPR026051">
    <property type="entry name" value="ALG1-like"/>
</dbReference>
<evidence type="ECO:0000259" key="9">
    <source>
        <dbReference type="Pfam" id="PF13579"/>
    </source>
</evidence>
<dbReference type="FunFam" id="3.40.50.2000:FF:000109">
    <property type="entry name" value="Chitobiosyldiphosphodolichol beta-mannosyltransferase"/>
    <property type="match status" value="1"/>
</dbReference>
<dbReference type="Pfam" id="PF13692">
    <property type="entry name" value="Glyco_trans_1_4"/>
    <property type="match status" value="1"/>
</dbReference>
<keyword evidence="6" id="KW-0256">Endoplasmic reticulum</keyword>
<keyword evidence="11" id="KW-1185">Reference proteome</keyword>
<evidence type="ECO:0000256" key="1">
    <source>
        <dbReference type="ARBA" id="ARBA00004389"/>
    </source>
</evidence>
<gene>
    <name evidence="10" type="ORF">OLC1_LOCUS1407</name>
</gene>
<dbReference type="Proteomes" id="UP001161247">
    <property type="component" value="Chromosome 1"/>
</dbReference>
<keyword evidence="7" id="KW-1133">Transmembrane helix</keyword>
<name>A0AAV1C0S8_OLDCO</name>